<evidence type="ECO:0000256" key="7">
    <source>
        <dbReference type="ARBA" id="ARBA00044633"/>
    </source>
</evidence>
<dbReference type="Gene3D" id="3.65.10.10">
    <property type="entry name" value="Enolpyruvate transferase domain"/>
    <property type="match status" value="2"/>
</dbReference>
<feature type="binding site" evidence="8">
    <location>
        <position position="18"/>
    </location>
    <ligand>
        <name>3-phosphoshikimate</name>
        <dbReference type="ChEBI" id="CHEBI:145989"/>
    </ligand>
</feature>
<name>A0A538T6M0_UNCEI</name>
<feature type="binding site" evidence="8">
    <location>
        <position position="115"/>
    </location>
    <ligand>
        <name>phosphoenolpyruvate</name>
        <dbReference type="ChEBI" id="CHEBI:58702"/>
    </ligand>
</feature>
<dbReference type="UniPathway" id="UPA00053">
    <property type="reaction ID" value="UER00089"/>
</dbReference>
<organism evidence="10 11">
    <name type="scientific">Eiseniibacteriota bacterium</name>
    <dbReference type="NCBI Taxonomy" id="2212470"/>
    <lineage>
        <taxon>Bacteria</taxon>
        <taxon>Candidatus Eiseniibacteriota</taxon>
    </lineage>
</organism>
<dbReference type="GO" id="GO:0008652">
    <property type="term" value="P:amino acid biosynthetic process"/>
    <property type="evidence" value="ECO:0007669"/>
    <property type="project" value="UniProtKB-KW"/>
</dbReference>
<evidence type="ECO:0000256" key="1">
    <source>
        <dbReference type="ARBA" id="ARBA00004811"/>
    </source>
</evidence>
<dbReference type="GO" id="GO:0005737">
    <property type="term" value="C:cytoplasm"/>
    <property type="evidence" value="ECO:0007669"/>
    <property type="project" value="UniProtKB-SubCell"/>
</dbReference>
<accession>A0A538T6M0</accession>
<dbReference type="Proteomes" id="UP000316852">
    <property type="component" value="Unassembled WGS sequence"/>
</dbReference>
<keyword evidence="3 8" id="KW-0963">Cytoplasm</keyword>
<dbReference type="PANTHER" id="PTHR21090">
    <property type="entry name" value="AROM/DEHYDROQUINATE SYNTHASE"/>
    <property type="match status" value="1"/>
</dbReference>
<dbReference type="HAMAP" id="MF_00210">
    <property type="entry name" value="EPSP_synth"/>
    <property type="match status" value="1"/>
</dbReference>
<feature type="binding site" evidence="8">
    <location>
        <position position="161"/>
    </location>
    <ligand>
        <name>3-phosphoshikimate</name>
        <dbReference type="ChEBI" id="CHEBI:145989"/>
    </ligand>
</feature>
<feature type="binding site" evidence="8">
    <location>
        <position position="162"/>
    </location>
    <ligand>
        <name>3-phosphoshikimate</name>
        <dbReference type="ChEBI" id="CHEBI:145989"/>
    </ligand>
</feature>
<dbReference type="SUPFAM" id="SSF55205">
    <property type="entry name" value="EPT/RTPC-like"/>
    <property type="match status" value="1"/>
</dbReference>
<dbReference type="CDD" id="cd01556">
    <property type="entry name" value="EPSP_synthase"/>
    <property type="match status" value="1"/>
</dbReference>
<evidence type="ECO:0000256" key="5">
    <source>
        <dbReference type="ARBA" id="ARBA00022679"/>
    </source>
</evidence>
<dbReference type="GO" id="GO:0009423">
    <property type="term" value="P:chorismate biosynthetic process"/>
    <property type="evidence" value="ECO:0007669"/>
    <property type="project" value="UniProtKB-UniRule"/>
</dbReference>
<dbReference type="FunFam" id="3.65.10.10:FF:000005">
    <property type="entry name" value="3-phosphoshikimate 1-carboxyvinyltransferase"/>
    <property type="match status" value="1"/>
</dbReference>
<feature type="binding site" evidence="8">
    <location>
        <position position="308"/>
    </location>
    <ligand>
        <name>3-phosphoshikimate</name>
        <dbReference type="ChEBI" id="CHEBI:145989"/>
    </ligand>
</feature>
<comment type="subunit">
    <text evidence="8">Monomer.</text>
</comment>
<evidence type="ECO:0000313" key="11">
    <source>
        <dbReference type="Proteomes" id="UP000316852"/>
    </source>
</evidence>
<sequence>MVPRGPLRGETRVPGDKSITQRGILLGALAPGVTRIRGANPGADAAAALGIARQLGARVTASAKEGVLIRGGELRESDRVLDARNSGTALRLATGVLAAQPFLSILTGDSSLRRRPVARVIEPLRALGAELTARQGDRYPPVVVRGRMLQGAAVLTAVPSSQVKSAVLLAGVQAHGVTSVRESTPTRDHTERMLPLFGAPVERDGGAARVRGPASLHATEIEVPGDFSAAAFLLAAAAIVRGSDVTIRSVGVNPTRTAFLDHLARIGARVERGNERLASEEPVADLRVRSGALRGVRLAPDGAPGLIDELPLVAILAAFAEGKTVVRGAEELRVKESDRIGAVAAGLQAIGVDVDVHPDGWTIHGRGGRFRGGTVDAAGDHRIAMAFLVAGLVAREGVTLLGAESSRVSDPGFLSRLRSLVR</sequence>
<dbReference type="InterPro" id="IPR023193">
    <property type="entry name" value="EPSP_synthase_CS"/>
</dbReference>
<feature type="binding site" evidence="8">
    <location>
        <position position="335"/>
    </location>
    <ligand>
        <name>3-phosphoshikimate</name>
        <dbReference type="ChEBI" id="CHEBI:145989"/>
    </ligand>
</feature>
<comment type="function">
    <text evidence="8">Catalyzes the transfer of the enolpyruvyl moiety of phosphoenolpyruvate (PEP) to the 5-hydroxyl of shikimate-3-phosphate (S3P) to produce enolpyruvyl shikimate-3-phosphate and inorganic phosphate.</text>
</comment>
<dbReference type="PANTHER" id="PTHR21090:SF5">
    <property type="entry name" value="PENTAFUNCTIONAL AROM POLYPEPTIDE"/>
    <property type="match status" value="1"/>
</dbReference>
<evidence type="ECO:0000259" key="9">
    <source>
        <dbReference type="Pfam" id="PF00275"/>
    </source>
</evidence>
<dbReference type="Pfam" id="PF00275">
    <property type="entry name" value="EPSP_synthase"/>
    <property type="match status" value="1"/>
</dbReference>
<dbReference type="AlphaFoldDB" id="A0A538T6M0"/>
<evidence type="ECO:0000256" key="2">
    <source>
        <dbReference type="ARBA" id="ARBA00009948"/>
    </source>
</evidence>
<comment type="catalytic activity">
    <reaction evidence="7">
        <text>3-phosphoshikimate + phosphoenolpyruvate = 5-O-(1-carboxyvinyl)-3-phosphoshikimate + phosphate</text>
        <dbReference type="Rhea" id="RHEA:21256"/>
        <dbReference type="ChEBI" id="CHEBI:43474"/>
        <dbReference type="ChEBI" id="CHEBI:57701"/>
        <dbReference type="ChEBI" id="CHEBI:58702"/>
        <dbReference type="ChEBI" id="CHEBI:145989"/>
        <dbReference type="EC" id="2.5.1.19"/>
    </reaction>
    <physiologicalReaction direction="left-to-right" evidence="7">
        <dbReference type="Rhea" id="RHEA:21257"/>
    </physiologicalReaction>
</comment>
<dbReference type="GO" id="GO:0003866">
    <property type="term" value="F:3-phosphoshikimate 1-carboxyvinyltransferase activity"/>
    <property type="evidence" value="ECO:0007669"/>
    <property type="project" value="UniProtKB-UniRule"/>
</dbReference>
<dbReference type="EC" id="2.5.1.19" evidence="8"/>
<dbReference type="PROSITE" id="PS00885">
    <property type="entry name" value="EPSP_SYNTHASE_2"/>
    <property type="match status" value="1"/>
</dbReference>
<comment type="pathway">
    <text evidence="1 8">Metabolic intermediate biosynthesis; chorismate biosynthesis; chorismate from D-erythrose 4-phosphate and phosphoenolpyruvate: step 6/7.</text>
</comment>
<evidence type="ECO:0000256" key="6">
    <source>
        <dbReference type="ARBA" id="ARBA00023141"/>
    </source>
</evidence>
<evidence type="ECO:0000256" key="8">
    <source>
        <dbReference type="HAMAP-Rule" id="MF_00210"/>
    </source>
</evidence>
<dbReference type="EMBL" id="VBOW01000025">
    <property type="protein sequence ID" value="TMQ59134.1"/>
    <property type="molecule type" value="Genomic_DNA"/>
</dbReference>
<keyword evidence="4 8" id="KW-0028">Amino-acid biosynthesis</keyword>
<dbReference type="InterPro" id="IPR013792">
    <property type="entry name" value="RNA3'P_cycl/enolpyr_Trfase_a/b"/>
</dbReference>
<dbReference type="PIRSF" id="PIRSF000505">
    <property type="entry name" value="EPSPS"/>
    <property type="match status" value="1"/>
</dbReference>
<feature type="domain" description="Enolpyruvate transferase" evidence="9">
    <location>
        <begin position="4"/>
        <end position="416"/>
    </location>
</feature>
<dbReference type="InterPro" id="IPR006264">
    <property type="entry name" value="EPSP_synthase"/>
</dbReference>
<protein>
    <recommendedName>
        <fullName evidence="8">3-phosphoshikimate 1-carboxyvinyltransferase</fullName>
        <ecNumber evidence="8">2.5.1.19</ecNumber>
    </recommendedName>
    <alternativeName>
        <fullName evidence="8">5-enolpyruvylshikimate-3-phosphate synthase</fullName>
        <shortName evidence="8">EPSP synthase</shortName>
        <shortName evidence="8">EPSPS</shortName>
    </alternativeName>
</protein>
<feature type="binding site" evidence="8">
    <location>
        <position position="339"/>
    </location>
    <ligand>
        <name>phosphoenolpyruvate</name>
        <dbReference type="ChEBI" id="CHEBI:58702"/>
    </ligand>
</feature>
<comment type="caution">
    <text evidence="8">Lacks conserved residue(s) required for the propagation of feature annotation.</text>
</comment>
<dbReference type="InterPro" id="IPR001986">
    <property type="entry name" value="Enolpyruvate_Tfrase_dom"/>
</dbReference>
<evidence type="ECO:0000313" key="10">
    <source>
        <dbReference type="EMBL" id="TMQ59134.1"/>
    </source>
</evidence>
<keyword evidence="6 8" id="KW-0057">Aromatic amino acid biosynthesis</keyword>
<comment type="similarity">
    <text evidence="2 8">Belongs to the EPSP synthase family.</text>
</comment>
<gene>
    <name evidence="8 10" type="primary">aroA</name>
    <name evidence="10" type="ORF">E6K76_05865</name>
</gene>
<dbReference type="InterPro" id="IPR036968">
    <property type="entry name" value="Enolpyruvate_Tfrase_sf"/>
</dbReference>
<dbReference type="NCBIfam" id="TIGR01356">
    <property type="entry name" value="aroA"/>
    <property type="match status" value="1"/>
</dbReference>
<feature type="binding site" evidence="8">
    <location>
        <position position="160"/>
    </location>
    <ligand>
        <name>3-phosphoshikimate</name>
        <dbReference type="ChEBI" id="CHEBI:145989"/>
    </ligand>
</feature>
<feature type="active site" description="Proton acceptor" evidence="8">
    <location>
        <position position="308"/>
    </location>
</feature>
<dbReference type="GO" id="GO:0009073">
    <property type="term" value="P:aromatic amino acid family biosynthetic process"/>
    <property type="evidence" value="ECO:0007669"/>
    <property type="project" value="UniProtKB-KW"/>
</dbReference>
<feature type="binding site" evidence="8">
    <location>
        <position position="382"/>
    </location>
    <ligand>
        <name>phosphoenolpyruvate</name>
        <dbReference type="ChEBI" id="CHEBI:58702"/>
    </ligand>
</feature>
<proteinExistence type="inferred from homology"/>
<feature type="binding site" evidence="8">
    <location>
        <position position="87"/>
    </location>
    <ligand>
        <name>phosphoenolpyruvate</name>
        <dbReference type="ChEBI" id="CHEBI:58702"/>
    </ligand>
</feature>
<feature type="binding site" evidence="8">
    <location>
        <position position="17"/>
    </location>
    <ligand>
        <name>phosphoenolpyruvate</name>
        <dbReference type="ChEBI" id="CHEBI:58702"/>
    </ligand>
</feature>
<feature type="binding site" evidence="8">
    <location>
        <position position="17"/>
    </location>
    <ligand>
        <name>3-phosphoshikimate</name>
        <dbReference type="ChEBI" id="CHEBI:145989"/>
    </ligand>
</feature>
<comment type="caution">
    <text evidence="10">The sequence shown here is derived from an EMBL/GenBank/DDBJ whole genome shotgun (WGS) entry which is preliminary data.</text>
</comment>
<comment type="subcellular location">
    <subcellularLocation>
        <location evidence="8">Cytoplasm</location>
    </subcellularLocation>
</comment>
<feature type="binding site" evidence="8">
    <location>
        <position position="22"/>
    </location>
    <ligand>
        <name>3-phosphoshikimate</name>
        <dbReference type="ChEBI" id="CHEBI:145989"/>
    </ligand>
</feature>
<keyword evidence="5 8" id="KW-0808">Transferase</keyword>
<reference evidence="10 11" key="1">
    <citation type="journal article" date="2019" name="Nat. Microbiol.">
        <title>Mediterranean grassland soil C-N compound turnover is dependent on rainfall and depth, and is mediated by genomically divergent microorganisms.</title>
        <authorList>
            <person name="Diamond S."/>
            <person name="Andeer P.F."/>
            <person name="Li Z."/>
            <person name="Crits-Christoph A."/>
            <person name="Burstein D."/>
            <person name="Anantharaman K."/>
            <person name="Lane K.R."/>
            <person name="Thomas B.C."/>
            <person name="Pan C."/>
            <person name="Northen T.R."/>
            <person name="Banfield J.F."/>
        </authorList>
    </citation>
    <scope>NUCLEOTIDE SEQUENCE [LARGE SCALE GENOMIC DNA]</scope>
    <source>
        <strain evidence="10">WS_6</strain>
    </source>
</reference>
<evidence type="ECO:0000256" key="3">
    <source>
        <dbReference type="ARBA" id="ARBA00022490"/>
    </source>
</evidence>
<evidence type="ECO:0000256" key="4">
    <source>
        <dbReference type="ARBA" id="ARBA00022605"/>
    </source>
</evidence>
<feature type="binding site" evidence="8">
    <location>
        <position position="162"/>
    </location>
    <ligand>
        <name>phosphoenolpyruvate</name>
        <dbReference type="ChEBI" id="CHEBI:58702"/>
    </ligand>
</feature>